<comment type="function">
    <text evidence="1">Binds to the catalytic subunit of the cyclin dependent kinases and is essential for their biological function.</text>
</comment>
<dbReference type="InterPro" id="IPR000789">
    <property type="entry name" value="Cyclin-dep_kinase_reg-sub"/>
</dbReference>
<reference evidence="3" key="1">
    <citation type="submission" date="2022-07" db="EMBL/GenBank/DDBJ databases">
        <title>Evaluation of T. orientalis genome assembly methods using nanopore sequencing and analysis of variation between genomes.</title>
        <authorList>
            <person name="Yam J."/>
            <person name="Micallef M.L."/>
            <person name="Liu M."/>
            <person name="Djordjevic S.P."/>
            <person name="Bogema D.R."/>
            <person name="Jenkins C."/>
        </authorList>
    </citation>
    <scope>NUCLEOTIDE SEQUENCE</scope>
    <source>
        <strain evidence="3">Fish Creek</strain>
    </source>
</reference>
<name>A0A976QSJ4_THEOR</name>
<keyword evidence="1" id="KW-0132">Cell division</keyword>
<dbReference type="Proteomes" id="UP000244803">
    <property type="component" value="Chromosome 3"/>
</dbReference>
<feature type="compositionally biased region" description="Basic and acidic residues" evidence="2">
    <location>
        <begin position="382"/>
        <end position="395"/>
    </location>
</feature>
<sequence>MANRRKKQDTSLLAPRSYSSHPTRAATNPNYRTMLRRDMKDRLNLQRSIDKIEKSIKASNASLSKAKSSVKKLVKEFKAGLENDYAGFNTTSVPNPFSRYGVITDNNKPRSRRKTNSEPTYTELNQNIPRMNPAAVDGRFTGDVPRDRVEVPPRHIYSQDELEHRMRNTGFFHPNSKEAFNSGKYKSPDRKRQAALSASRPYDPDFQRYNAYNPDYADIPRTYKPDYADHPREYRPEYSNTSISDIPDYAKTSIRDIPEYNDALGDMPEYVRTIRRDIPEYIESPREFRPDYIESSREFRPDYIEKSRSFISEYDENSIKYVPEYAGSSRKPDYLGSSVKADYVESSRSFIPEHPGSSRKSDYVESSIKSLDYVGSSNTANPEHETNFRQFRPDYGRNPSEYQREGSVKSSSLKFEDLLADAPRTEYQESTLSVEIEQPKMNFRPVEEVMKRMYRRTNNIFFDTNPSPPTQRTQPFAEDESQTEELAKNALLKLKPTEICRDLMERLEVLVTSSAKSPNYYARDKCSTSVPFPNSVLPLVKGHNPMSESTNATNSDAGSEDSDDYYDEEDSYSFNLRVYLLNYHNNNYRRINNYKNYKYISGLRENEKNLNTDKGAESGKLNDIGAATDNHVKGIENDKHTDNGTNENAKNDCIEEYVQRHKHIFNGKSSRTLAEDYIEKHKQQQEQRESNKRKRSTRFFSSGVSPLDLQDLSLDTSPTRLPFDQTLEENLYDISTSSAKRAMRKTNASRKSLNPYNMNDEFMLTDSEDYAFIETRFGRILYSPKIHDDKYMYRFIVLTNEAQNAVDMLSRCSRTLGAGTYNYKRFLTESQIMHDLGIRMSGGWTHYFYFKNGHKELILRKRI</sequence>
<dbReference type="Gene3D" id="3.30.170.10">
    <property type="entry name" value="Cyclin-dependent kinase, regulatory subunit"/>
    <property type="match status" value="1"/>
</dbReference>
<evidence type="ECO:0000256" key="2">
    <source>
        <dbReference type="SAM" id="MobiDB-lite"/>
    </source>
</evidence>
<dbReference type="GO" id="GO:0051301">
    <property type="term" value="P:cell division"/>
    <property type="evidence" value="ECO:0007669"/>
    <property type="project" value="UniProtKB-UniRule"/>
</dbReference>
<gene>
    <name evidence="3" type="ORF">MACJ_002256</name>
</gene>
<dbReference type="InterPro" id="IPR036858">
    <property type="entry name" value="Cyclin-dep_kinase_reg-sub_sf"/>
</dbReference>
<dbReference type="SMART" id="SM01084">
    <property type="entry name" value="CKS"/>
    <property type="match status" value="1"/>
</dbReference>
<dbReference type="GO" id="GO:0016538">
    <property type="term" value="F:cyclin-dependent protein serine/threonine kinase regulator activity"/>
    <property type="evidence" value="ECO:0007669"/>
    <property type="project" value="InterPro"/>
</dbReference>
<accession>A0A976QSJ4</accession>
<dbReference type="AlphaFoldDB" id="A0A976QSJ4"/>
<feature type="compositionally biased region" description="Polar residues" evidence="2">
    <location>
        <begin position="546"/>
        <end position="557"/>
    </location>
</feature>
<feature type="region of interest" description="Disordered" evidence="2">
    <location>
        <begin position="541"/>
        <end position="567"/>
    </location>
</feature>
<organism evidence="3 4">
    <name type="scientific">Theileria orientalis</name>
    <dbReference type="NCBI Taxonomy" id="68886"/>
    <lineage>
        <taxon>Eukaryota</taxon>
        <taxon>Sar</taxon>
        <taxon>Alveolata</taxon>
        <taxon>Apicomplexa</taxon>
        <taxon>Aconoidasida</taxon>
        <taxon>Piroplasmida</taxon>
        <taxon>Theileriidae</taxon>
        <taxon>Theileria</taxon>
    </lineage>
</organism>
<feature type="region of interest" description="Disordered" evidence="2">
    <location>
        <begin position="1"/>
        <end position="30"/>
    </location>
</feature>
<keyword evidence="1" id="KW-0131">Cell cycle</keyword>
<feature type="compositionally biased region" description="Acidic residues" evidence="2">
    <location>
        <begin position="558"/>
        <end position="567"/>
    </location>
</feature>
<feature type="region of interest" description="Disordered" evidence="2">
    <location>
        <begin position="99"/>
        <end position="124"/>
    </location>
</feature>
<dbReference type="EMBL" id="CP056066">
    <property type="protein sequence ID" value="UKJ89010.1"/>
    <property type="molecule type" value="Genomic_DNA"/>
</dbReference>
<feature type="region of interest" description="Disordered" evidence="2">
    <location>
        <begin position="172"/>
        <end position="213"/>
    </location>
</feature>
<feature type="region of interest" description="Disordered" evidence="2">
    <location>
        <begin position="678"/>
        <end position="700"/>
    </location>
</feature>
<comment type="similarity">
    <text evidence="1">Belongs to the CKS family.</text>
</comment>
<evidence type="ECO:0000256" key="1">
    <source>
        <dbReference type="RuleBase" id="RU311113"/>
    </source>
</evidence>
<protein>
    <recommendedName>
        <fullName evidence="1">Cyclin-dependent kinases regulatory subunit</fullName>
    </recommendedName>
</protein>
<feature type="region of interest" description="Disordered" evidence="2">
    <location>
        <begin position="375"/>
        <end position="408"/>
    </location>
</feature>
<feature type="compositionally biased region" description="Basic and acidic residues" evidence="2">
    <location>
        <begin position="678"/>
        <end position="690"/>
    </location>
</feature>
<dbReference type="OrthoDB" id="362000at2759"/>
<evidence type="ECO:0000313" key="3">
    <source>
        <dbReference type="EMBL" id="UKJ89010.1"/>
    </source>
</evidence>
<feature type="compositionally biased region" description="Polar residues" evidence="2">
    <location>
        <begin position="17"/>
        <end position="30"/>
    </location>
</feature>
<dbReference type="SUPFAM" id="SSF55637">
    <property type="entry name" value="Cell cycle regulatory proteins"/>
    <property type="match status" value="1"/>
</dbReference>
<dbReference type="Pfam" id="PF01111">
    <property type="entry name" value="CKS"/>
    <property type="match status" value="1"/>
</dbReference>
<evidence type="ECO:0000313" key="4">
    <source>
        <dbReference type="Proteomes" id="UP000244803"/>
    </source>
</evidence>
<proteinExistence type="inferred from homology"/>